<name>A0AA39HV23_9BILA</name>
<sequence length="94" mass="11082">MHSSLFQRRKWTQTPHPPEVQAAMWEPHTSCHFKIVDMLCVETHSKATMFPMIADFLPRVPPCMLGEIILKRLSKVGHACVFKLFLLLRRKWMH</sequence>
<dbReference type="AlphaFoldDB" id="A0AA39HV23"/>
<evidence type="ECO:0000313" key="2">
    <source>
        <dbReference type="Proteomes" id="UP001175271"/>
    </source>
</evidence>
<accession>A0AA39HV23</accession>
<gene>
    <name evidence="1" type="ORF">QR680_006296</name>
</gene>
<comment type="caution">
    <text evidence="1">The sequence shown here is derived from an EMBL/GenBank/DDBJ whole genome shotgun (WGS) entry which is preliminary data.</text>
</comment>
<keyword evidence="2" id="KW-1185">Reference proteome</keyword>
<evidence type="ECO:0000313" key="1">
    <source>
        <dbReference type="EMBL" id="KAK0412582.1"/>
    </source>
</evidence>
<dbReference type="EMBL" id="JAUCMV010000003">
    <property type="protein sequence ID" value="KAK0412582.1"/>
    <property type="molecule type" value="Genomic_DNA"/>
</dbReference>
<protein>
    <submittedName>
        <fullName evidence="1">Uncharacterized protein</fullName>
    </submittedName>
</protein>
<proteinExistence type="predicted"/>
<organism evidence="1 2">
    <name type="scientific">Steinernema hermaphroditum</name>
    <dbReference type="NCBI Taxonomy" id="289476"/>
    <lineage>
        <taxon>Eukaryota</taxon>
        <taxon>Metazoa</taxon>
        <taxon>Ecdysozoa</taxon>
        <taxon>Nematoda</taxon>
        <taxon>Chromadorea</taxon>
        <taxon>Rhabditida</taxon>
        <taxon>Tylenchina</taxon>
        <taxon>Panagrolaimomorpha</taxon>
        <taxon>Strongyloidoidea</taxon>
        <taxon>Steinernematidae</taxon>
        <taxon>Steinernema</taxon>
    </lineage>
</organism>
<dbReference type="Proteomes" id="UP001175271">
    <property type="component" value="Unassembled WGS sequence"/>
</dbReference>
<reference evidence="1" key="1">
    <citation type="submission" date="2023-06" db="EMBL/GenBank/DDBJ databases">
        <title>Genomic analysis of the entomopathogenic nematode Steinernema hermaphroditum.</title>
        <authorList>
            <person name="Schwarz E.M."/>
            <person name="Heppert J.K."/>
            <person name="Baniya A."/>
            <person name="Schwartz H.T."/>
            <person name="Tan C.-H."/>
            <person name="Antoshechkin I."/>
            <person name="Sternberg P.W."/>
            <person name="Goodrich-Blair H."/>
            <person name="Dillman A.R."/>
        </authorList>
    </citation>
    <scope>NUCLEOTIDE SEQUENCE</scope>
    <source>
        <strain evidence="1">PS9179</strain>
        <tissue evidence="1">Whole animal</tissue>
    </source>
</reference>